<evidence type="ECO:0000256" key="6">
    <source>
        <dbReference type="ARBA" id="ARBA00023054"/>
    </source>
</evidence>
<evidence type="ECO:0000256" key="5">
    <source>
        <dbReference type="ARBA" id="ARBA00022763"/>
    </source>
</evidence>
<gene>
    <name evidence="15" type="ORF">MICPUCDRAFT_31771</name>
</gene>
<dbReference type="PANTHER" id="PTHR45885">
    <property type="entry name" value="CELL DIVISION CYCLE 5-LIKE PROTEIN"/>
    <property type="match status" value="1"/>
</dbReference>
<dbReference type="AlphaFoldDB" id="C1ML82"/>
<accession>C1ML82</accession>
<dbReference type="FunFam" id="1.10.10.60:FF:000021">
    <property type="entry name" value="CDC5 cell division cycle 5-like"/>
    <property type="match status" value="1"/>
</dbReference>
<dbReference type="eggNOG" id="KOG0050">
    <property type="taxonomic scope" value="Eukaryota"/>
</dbReference>
<dbReference type="Pfam" id="PF13921">
    <property type="entry name" value="Myb_DNA-bind_6"/>
    <property type="match status" value="1"/>
</dbReference>
<keyword evidence="2" id="KW-0507">mRNA processing</keyword>
<comment type="similarity">
    <text evidence="1">Belongs to the CEF1 family.</text>
</comment>
<dbReference type="Gene3D" id="1.10.10.60">
    <property type="entry name" value="Homeodomain-like"/>
    <property type="match status" value="2"/>
</dbReference>
<dbReference type="Proteomes" id="UP000001876">
    <property type="component" value="Unassembled WGS sequence"/>
</dbReference>
<dbReference type="InterPro" id="IPR001005">
    <property type="entry name" value="SANT/Myb"/>
</dbReference>
<dbReference type="InterPro" id="IPR017930">
    <property type="entry name" value="Myb_dom"/>
</dbReference>
<organism evidence="16">
    <name type="scientific">Micromonas pusilla (strain CCMP1545)</name>
    <name type="common">Picoplanktonic green alga</name>
    <dbReference type="NCBI Taxonomy" id="564608"/>
    <lineage>
        <taxon>Eukaryota</taxon>
        <taxon>Viridiplantae</taxon>
        <taxon>Chlorophyta</taxon>
        <taxon>Mamiellophyceae</taxon>
        <taxon>Mamiellales</taxon>
        <taxon>Mamiellaceae</taxon>
        <taxon>Micromonas</taxon>
    </lineage>
</organism>
<evidence type="ECO:0000256" key="11">
    <source>
        <dbReference type="ARBA" id="ARBA00023306"/>
    </source>
</evidence>
<protein>
    <submittedName>
        <fullName evidence="15">Predicted protein</fullName>
    </submittedName>
</protein>
<dbReference type="GO" id="GO:0005681">
    <property type="term" value="C:spliceosomal complex"/>
    <property type="evidence" value="ECO:0007669"/>
    <property type="project" value="UniProtKB-KW"/>
</dbReference>
<dbReference type="SUPFAM" id="SSF46689">
    <property type="entry name" value="Homeodomain-like"/>
    <property type="match status" value="1"/>
</dbReference>
<evidence type="ECO:0000256" key="10">
    <source>
        <dbReference type="ARBA" id="ARBA00023242"/>
    </source>
</evidence>
<dbReference type="PROSITE" id="PS50090">
    <property type="entry name" value="MYB_LIKE"/>
    <property type="match status" value="2"/>
</dbReference>
<evidence type="ECO:0000313" key="16">
    <source>
        <dbReference type="Proteomes" id="UP000001876"/>
    </source>
</evidence>
<feature type="non-terminal residue" evidence="15">
    <location>
        <position position="317"/>
    </location>
</feature>
<feature type="compositionally biased region" description="Basic and acidic residues" evidence="12">
    <location>
        <begin position="117"/>
        <end position="126"/>
    </location>
</feature>
<name>C1ML82_MICPC</name>
<keyword evidence="7" id="KW-0238">DNA-binding</keyword>
<evidence type="ECO:0000256" key="9">
    <source>
        <dbReference type="ARBA" id="ARBA00023204"/>
    </source>
</evidence>
<dbReference type="OrthoDB" id="496424at2759"/>
<dbReference type="SMART" id="SM00717">
    <property type="entry name" value="SANT"/>
    <property type="match status" value="2"/>
</dbReference>
<keyword evidence="5" id="KW-0227">DNA damage</keyword>
<feature type="region of interest" description="Disordered" evidence="12">
    <location>
        <begin position="113"/>
        <end position="149"/>
    </location>
</feature>
<evidence type="ECO:0000256" key="3">
    <source>
        <dbReference type="ARBA" id="ARBA00022728"/>
    </source>
</evidence>
<dbReference type="KEGG" id="mpp:MICPUCDRAFT_31771"/>
<sequence length="317" mass="36715">MRIMIKGGVWKNTEDEILKAAVMKYGKNQWARISSLLVRKSAKQCKARWYEWLDPSIKKTEWTREEDEKLLHLAKLMPTQWRTIAPIVGRTPAQCLERYEKLLDAACHGYNDSELTDDPRRLRPGEIDPNPESKPARPDPVDMDEDEREMLSEARARLANTKGKKAKRKAREKQLEEARRLASLQKRRELKAAGIQTVKRAKRVRGMDYNAEIPFEIKPVPGPYSTDMEFREHLHQSNVSFAPSSLTEYEKPHKKDLEDQLMKEDVRQQRSQDRKTTPSAVQQLRALVVSNTGKHKRKLELPPPNVHVSGLENLINL</sequence>
<evidence type="ECO:0000256" key="12">
    <source>
        <dbReference type="SAM" id="MobiDB-lite"/>
    </source>
</evidence>
<keyword evidence="10" id="KW-0539">Nucleus</keyword>
<dbReference type="RefSeq" id="XP_003056512.1">
    <property type="nucleotide sequence ID" value="XM_003056466.1"/>
</dbReference>
<dbReference type="OMA" id="DQVDMED"/>
<dbReference type="GeneID" id="9681567"/>
<dbReference type="InterPro" id="IPR047240">
    <property type="entry name" value="SANT_CDC5L_II"/>
</dbReference>
<feature type="domain" description="HTH myb-type" evidence="14">
    <location>
        <begin position="2"/>
        <end position="57"/>
    </location>
</feature>
<keyword evidence="6" id="KW-0175">Coiled coil</keyword>
<dbReference type="EMBL" id="GG663736">
    <property type="protein sequence ID" value="EEH59888.1"/>
    <property type="molecule type" value="Genomic_DNA"/>
</dbReference>
<evidence type="ECO:0000259" key="14">
    <source>
        <dbReference type="PROSITE" id="PS51294"/>
    </source>
</evidence>
<keyword evidence="11" id="KW-0131">Cell cycle</keyword>
<dbReference type="FunFam" id="1.10.10.60:FF:000091">
    <property type="entry name" value="CDC5 cell division cycle 5-like"/>
    <property type="match status" value="1"/>
</dbReference>
<dbReference type="GO" id="GO:0006281">
    <property type="term" value="P:DNA repair"/>
    <property type="evidence" value="ECO:0007669"/>
    <property type="project" value="UniProtKB-KW"/>
</dbReference>
<keyword evidence="9" id="KW-0234">DNA repair</keyword>
<dbReference type="PANTHER" id="PTHR45885:SF1">
    <property type="entry name" value="CELL DIVISION CYCLE 5-LIKE PROTEIN"/>
    <property type="match status" value="1"/>
</dbReference>
<feature type="domain" description="Myb-like" evidence="13">
    <location>
        <begin position="2"/>
        <end position="53"/>
    </location>
</feature>
<proteinExistence type="inferred from homology"/>
<dbReference type="GO" id="GO:0003677">
    <property type="term" value="F:DNA binding"/>
    <property type="evidence" value="ECO:0007669"/>
    <property type="project" value="UniProtKB-KW"/>
</dbReference>
<feature type="domain" description="HTH myb-type" evidence="14">
    <location>
        <begin position="58"/>
        <end position="107"/>
    </location>
</feature>
<dbReference type="GO" id="GO:0006355">
    <property type="term" value="P:regulation of DNA-templated transcription"/>
    <property type="evidence" value="ECO:0007669"/>
    <property type="project" value="UniProtKB-ARBA"/>
</dbReference>
<dbReference type="CDD" id="cd00167">
    <property type="entry name" value="SANT"/>
    <property type="match status" value="1"/>
</dbReference>
<evidence type="ECO:0000256" key="8">
    <source>
        <dbReference type="ARBA" id="ARBA00023187"/>
    </source>
</evidence>
<dbReference type="InterPro" id="IPR009057">
    <property type="entry name" value="Homeodomain-like_sf"/>
</dbReference>
<evidence type="ECO:0000256" key="1">
    <source>
        <dbReference type="ARBA" id="ARBA00010506"/>
    </source>
</evidence>
<keyword evidence="3" id="KW-0747">Spliceosome</keyword>
<evidence type="ECO:0000259" key="13">
    <source>
        <dbReference type="PROSITE" id="PS50090"/>
    </source>
</evidence>
<keyword evidence="4" id="KW-0677">Repeat</keyword>
<keyword evidence="16" id="KW-1185">Reference proteome</keyword>
<feature type="domain" description="Myb-like" evidence="13">
    <location>
        <begin position="54"/>
        <end position="103"/>
    </location>
</feature>
<keyword evidence="8" id="KW-0508">mRNA splicing</keyword>
<dbReference type="CDD" id="cd11659">
    <property type="entry name" value="SANT_CDC5_II"/>
    <property type="match status" value="1"/>
</dbReference>
<dbReference type="InterPro" id="IPR047242">
    <property type="entry name" value="CDC5L/Cef1"/>
</dbReference>
<evidence type="ECO:0000256" key="2">
    <source>
        <dbReference type="ARBA" id="ARBA00022664"/>
    </source>
</evidence>
<dbReference type="PROSITE" id="PS51294">
    <property type="entry name" value="HTH_MYB"/>
    <property type="match status" value="2"/>
</dbReference>
<evidence type="ECO:0000313" key="15">
    <source>
        <dbReference type="EMBL" id="EEH59888.1"/>
    </source>
</evidence>
<dbReference type="GO" id="GO:0000974">
    <property type="term" value="C:Prp19 complex"/>
    <property type="evidence" value="ECO:0007669"/>
    <property type="project" value="InterPro"/>
</dbReference>
<dbReference type="GO" id="GO:0000398">
    <property type="term" value="P:mRNA splicing, via spliceosome"/>
    <property type="evidence" value="ECO:0007669"/>
    <property type="project" value="InterPro"/>
</dbReference>
<evidence type="ECO:0000256" key="4">
    <source>
        <dbReference type="ARBA" id="ARBA00022737"/>
    </source>
</evidence>
<evidence type="ECO:0000256" key="7">
    <source>
        <dbReference type="ARBA" id="ARBA00023125"/>
    </source>
</evidence>
<dbReference type="STRING" id="564608.C1ML82"/>
<reference evidence="15 16" key="1">
    <citation type="journal article" date="2009" name="Science">
        <title>Green evolution and dynamic adaptations revealed by genomes of the marine picoeukaryotes Micromonas.</title>
        <authorList>
            <person name="Worden A.Z."/>
            <person name="Lee J.H."/>
            <person name="Mock T."/>
            <person name="Rouze P."/>
            <person name="Simmons M.P."/>
            <person name="Aerts A.L."/>
            <person name="Allen A.E."/>
            <person name="Cuvelier M.L."/>
            <person name="Derelle E."/>
            <person name="Everett M.V."/>
            <person name="Foulon E."/>
            <person name="Grimwood J."/>
            <person name="Gundlach H."/>
            <person name="Henrissat B."/>
            <person name="Napoli C."/>
            <person name="McDonald S.M."/>
            <person name="Parker M.S."/>
            <person name="Rombauts S."/>
            <person name="Salamov A."/>
            <person name="Von Dassow P."/>
            <person name="Badger J.H."/>
            <person name="Coutinho P.M."/>
            <person name="Demir E."/>
            <person name="Dubchak I."/>
            <person name="Gentemann C."/>
            <person name="Eikrem W."/>
            <person name="Gready J.E."/>
            <person name="John U."/>
            <person name="Lanier W."/>
            <person name="Lindquist E.A."/>
            <person name="Lucas S."/>
            <person name="Mayer K.F."/>
            <person name="Moreau H."/>
            <person name="Not F."/>
            <person name="Otillar R."/>
            <person name="Panaud O."/>
            <person name="Pangilinan J."/>
            <person name="Paulsen I."/>
            <person name="Piegu B."/>
            <person name="Poliakov A."/>
            <person name="Robbens S."/>
            <person name="Schmutz J."/>
            <person name="Toulza E."/>
            <person name="Wyss T."/>
            <person name="Zelensky A."/>
            <person name="Zhou K."/>
            <person name="Armbrust E.V."/>
            <person name="Bhattacharya D."/>
            <person name="Goodenough U.W."/>
            <person name="Van de Peer Y."/>
            <person name="Grigoriev I.V."/>
        </authorList>
    </citation>
    <scope>NUCLEOTIDE SEQUENCE [LARGE SCALE GENOMIC DNA]</scope>
    <source>
        <strain evidence="15 16">CCMP1545</strain>
    </source>
</reference>